<evidence type="ECO:0000313" key="9">
    <source>
        <dbReference type="Proteomes" id="UP000235653"/>
    </source>
</evidence>
<protein>
    <recommendedName>
        <fullName evidence="5 6">Cell division protein FtsA</fullName>
    </recommendedName>
</protein>
<keyword evidence="9" id="KW-1185">Reference proteome</keyword>
<keyword evidence="4 5" id="KW-0131">Cell cycle</keyword>
<dbReference type="PANTHER" id="PTHR32432:SF4">
    <property type="entry name" value="CELL DIVISION PROTEIN FTSA"/>
    <property type="match status" value="1"/>
</dbReference>
<dbReference type="Gene3D" id="3.30.1490.110">
    <property type="match status" value="1"/>
</dbReference>
<keyword evidence="2 5" id="KW-0132">Cell division</keyword>
<dbReference type="GO" id="GO:0009898">
    <property type="term" value="C:cytoplasmic side of plasma membrane"/>
    <property type="evidence" value="ECO:0007669"/>
    <property type="project" value="UniProtKB-UniRule"/>
</dbReference>
<dbReference type="RefSeq" id="WP_102331772.1">
    <property type="nucleotide sequence ID" value="NZ_CP058566.2"/>
</dbReference>
<comment type="caution">
    <text evidence="8">The sequence shown here is derived from an EMBL/GenBank/DDBJ whole genome shotgun (WGS) entry which is preliminary data.</text>
</comment>
<dbReference type="InterPro" id="IPR020823">
    <property type="entry name" value="Cell_div_FtsA"/>
</dbReference>
<dbReference type="EMBL" id="JQAN02000008">
    <property type="protein sequence ID" value="PPD58360.1"/>
    <property type="molecule type" value="Genomic_DNA"/>
</dbReference>
<dbReference type="PIRSF" id="PIRSF003101">
    <property type="entry name" value="FtsA"/>
    <property type="match status" value="1"/>
</dbReference>
<dbReference type="OrthoDB" id="9768127at2"/>
<dbReference type="AlphaFoldDB" id="A0A2P5P7U7"/>
<keyword evidence="1 5" id="KW-1003">Cell membrane</keyword>
<dbReference type="Gene3D" id="3.30.420.40">
    <property type="match status" value="2"/>
</dbReference>
<sequence length="411" mass="44153">MKRRVVTAIDVGTTKICTAIAEITESGATQVIGVGINPSHGLHKGLVVNINDAAASIRESIRKAEQAANYKVESAYVGVTGRHVSSVNNKGVVSITRGDRLVRPDDLKRVLNSAQSIKVPNDRKLLHVIPRNYAIDGQVGVRNPVGMHGFRLDVETHVITAASASVQNLVKCIRGLGIEIDDLVLEPLASSEAVLTEDEKQVGVVLADVGGGTTDVCIFKDGSIWHTAILPVAGYQLTRDVAIGLGLPFDVAEEMKKRYGSVMPVYESRMEQNPISEDGHGISYQDLCDILRARIEEITRLVLLELPGQDYESIVPAGIVFTGGSSNIAGLETLGRDLTRLPVRVGMPGNIYGLTDALRDPAYATGVGLLLWGAKNQPKAKSWNPFAFFDRVKGLLAKFKFGSPAAPTKNS</sequence>
<comment type="similarity">
    <text evidence="5 6">Belongs to the FtsA/MreB family.</text>
</comment>
<dbReference type="PANTHER" id="PTHR32432">
    <property type="entry name" value="CELL DIVISION PROTEIN FTSA-RELATED"/>
    <property type="match status" value="1"/>
</dbReference>
<dbReference type="InterPro" id="IPR043129">
    <property type="entry name" value="ATPase_NBD"/>
</dbReference>
<evidence type="ECO:0000256" key="4">
    <source>
        <dbReference type="ARBA" id="ARBA00023306"/>
    </source>
</evidence>
<dbReference type="InterPro" id="IPR050696">
    <property type="entry name" value="FtsA/MreB"/>
</dbReference>
<evidence type="ECO:0000256" key="3">
    <source>
        <dbReference type="ARBA" id="ARBA00023136"/>
    </source>
</evidence>
<evidence type="ECO:0000256" key="6">
    <source>
        <dbReference type="PIRNR" id="PIRNR003101"/>
    </source>
</evidence>
<dbReference type="GO" id="GO:0043093">
    <property type="term" value="P:FtsZ-dependent cytokinesis"/>
    <property type="evidence" value="ECO:0007669"/>
    <property type="project" value="UniProtKB-UniRule"/>
</dbReference>
<comment type="function">
    <text evidence="5 6">Cell division protein that is involved in the assembly of the Z ring. May serve as a membrane anchor for the Z ring.</text>
</comment>
<name>A0A2P5P7U7_9CHLR</name>
<keyword evidence="3 5" id="KW-0472">Membrane</keyword>
<dbReference type="NCBIfam" id="TIGR01174">
    <property type="entry name" value="ftsA"/>
    <property type="match status" value="1"/>
</dbReference>
<proteinExistence type="inferred from homology"/>
<evidence type="ECO:0000256" key="2">
    <source>
        <dbReference type="ARBA" id="ARBA00022618"/>
    </source>
</evidence>
<dbReference type="InterPro" id="IPR003494">
    <property type="entry name" value="SHS2_FtsA"/>
</dbReference>
<dbReference type="CDD" id="cd24048">
    <property type="entry name" value="ASKHA_NBD_FtsA"/>
    <property type="match status" value="1"/>
</dbReference>
<evidence type="ECO:0000256" key="5">
    <source>
        <dbReference type="HAMAP-Rule" id="MF_02033"/>
    </source>
</evidence>
<dbReference type="SMART" id="SM00842">
    <property type="entry name" value="FtsA"/>
    <property type="match status" value="1"/>
</dbReference>
<dbReference type="Pfam" id="PF02491">
    <property type="entry name" value="SHS2_FTSA"/>
    <property type="match status" value="1"/>
</dbReference>
<comment type="subcellular location">
    <subcellularLocation>
        <location evidence="5">Cell membrane</location>
        <topology evidence="5">Peripheral membrane protein</topology>
        <orientation evidence="5">Cytoplasmic side</orientation>
    </subcellularLocation>
    <text evidence="5">Localizes to the Z ring in an FtsZ-dependent manner. Targeted to the membrane through a conserved C-terminal amphipathic helix.</text>
</comment>
<reference evidence="8 9" key="1">
    <citation type="journal article" date="2017" name="ISME J.">
        <title>Grape pomace compost harbors organohalide-respiring Dehalogenimonas species with novel reductive dehalogenase genes.</title>
        <authorList>
            <person name="Yang Y."/>
            <person name="Higgins S.A."/>
            <person name="Yan J."/>
            <person name="Simsir B."/>
            <person name="Chourey K."/>
            <person name="Iyer R."/>
            <person name="Hettich R.L."/>
            <person name="Baldwin B."/>
            <person name="Ogles D.M."/>
            <person name="Loffler F.E."/>
        </authorList>
    </citation>
    <scope>NUCLEOTIDE SEQUENCE [LARGE SCALE GENOMIC DNA]</scope>
    <source>
        <strain evidence="8 9">GP</strain>
    </source>
</reference>
<dbReference type="GO" id="GO:0032153">
    <property type="term" value="C:cell division site"/>
    <property type="evidence" value="ECO:0007669"/>
    <property type="project" value="UniProtKB-UniRule"/>
</dbReference>
<dbReference type="Proteomes" id="UP000235653">
    <property type="component" value="Unassembled WGS sequence"/>
</dbReference>
<evidence type="ECO:0000259" key="7">
    <source>
        <dbReference type="SMART" id="SM00842"/>
    </source>
</evidence>
<dbReference type="SUPFAM" id="SSF53067">
    <property type="entry name" value="Actin-like ATPase domain"/>
    <property type="match status" value="2"/>
</dbReference>
<organism evidence="8 9">
    <name type="scientific">Dehalogenimonas etheniformans</name>
    <dbReference type="NCBI Taxonomy" id="1536648"/>
    <lineage>
        <taxon>Bacteria</taxon>
        <taxon>Bacillati</taxon>
        <taxon>Chloroflexota</taxon>
        <taxon>Dehalococcoidia</taxon>
        <taxon>Dehalococcoidales</taxon>
        <taxon>Dehalococcoidaceae</taxon>
        <taxon>Dehalogenimonas</taxon>
    </lineage>
</organism>
<comment type="subunit">
    <text evidence="5">Self-interacts. Interacts with FtsZ.</text>
</comment>
<feature type="domain" description="SHS2" evidence="7">
    <location>
        <begin position="6"/>
        <end position="194"/>
    </location>
</feature>
<accession>A0A2P5P7U7</accession>
<gene>
    <name evidence="5 8" type="primary">ftsA</name>
    <name evidence="8" type="ORF">JP09_004435</name>
</gene>
<evidence type="ECO:0000256" key="1">
    <source>
        <dbReference type="ARBA" id="ARBA00022475"/>
    </source>
</evidence>
<dbReference type="Pfam" id="PF14450">
    <property type="entry name" value="FtsA"/>
    <property type="match status" value="2"/>
</dbReference>
<dbReference type="HAMAP" id="MF_02033">
    <property type="entry name" value="FtsA"/>
    <property type="match status" value="1"/>
</dbReference>
<evidence type="ECO:0000313" key="8">
    <source>
        <dbReference type="EMBL" id="PPD58360.1"/>
    </source>
</evidence>